<dbReference type="EC" id="2.7.7.1" evidence="2"/>
<evidence type="ECO:0000313" key="2">
    <source>
        <dbReference type="EMBL" id="KFI50725.1"/>
    </source>
</evidence>
<name>A0A086ZW25_9BIFI</name>
<gene>
    <name evidence="2" type="ORF">BBIA_1517</name>
</gene>
<dbReference type="AlphaFoldDB" id="A0A086ZW25"/>
<protein>
    <submittedName>
        <fullName evidence="2">Nicotinamide-nucleotide adenylyltransferase, NadR family / Ribosylnicotinamide kinase</fullName>
        <ecNumber evidence="2">2.7.1.22</ecNumber>
        <ecNumber evidence="2">2.7.7.1</ecNumber>
    </submittedName>
</protein>
<dbReference type="RefSeq" id="WP_051923817.1">
    <property type="nucleotide sequence ID" value="NZ_JDUU01000014.1"/>
</dbReference>
<organism evidence="2 3">
    <name type="scientific">Bifidobacterium biavatii DSM 23969</name>
    <dbReference type="NCBI Taxonomy" id="1437608"/>
    <lineage>
        <taxon>Bacteria</taxon>
        <taxon>Bacillati</taxon>
        <taxon>Actinomycetota</taxon>
        <taxon>Actinomycetes</taxon>
        <taxon>Bifidobacteriales</taxon>
        <taxon>Bifidobacteriaceae</taxon>
        <taxon>Bifidobacterium</taxon>
    </lineage>
</organism>
<dbReference type="OrthoDB" id="9802794at2"/>
<comment type="caution">
    <text evidence="2">The sequence shown here is derived from an EMBL/GenBank/DDBJ whole genome shotgun (WGS) entry which is preliminary data.</text>
</comment>
<keyword evidence="2" id="KW-0548">Nucleotidyltransferase</keyword>
<dbReference type="Proteomes" id="UP000029108">
    <property type="component" value="Unassembled WGS sequence"/>
</dbReference>
<dbReference type="InterPro" id="IPR052735">
    <property type="entry name" value="NAD_biosynth-regulator"/>
</dbReference>
<keyword evidence="2" id="KW-0808">Transferase</keyword>
<dbReference type="InterPro" id="IPR038727">
    <property type="entry name" value="NadR/Ttd14_AAA_dom"/>
</dbReference>
<accession>A0A086ZW25</accession>
<proteinExistence type="predicted"/>
<keyword evidence="3" id="KW-1185">Reference proteome</keyword>
<evidence type="ECO:0000313" key="3">
    <source>
        <dbReference type="Proteomes" id="UP000029108"/>
    </source>
</evidence>
<dbReference type="InterPro" id="IPR027417">
    <property type="entry name" value="P-loop_NTPase"/>
</dbReference>
<sequence length="402" mass="44654">MPSCNLSTAPLAGSHFAVLVSRFSPLHVGLEQRIYDLASHYDGVILVLASRPDPADGIGLDSLTGLSARNRYRYLREAFNDDPAISPKKLIWSDEAATVDAPAWIKRLQDVALSALADPSAAREITVVTDITAVDRTLRNVWPAAETASSASSSPAAAAAVDGQTQAVSSERVRWSVGDFVAGSDDLQRTICDDPHNRKYWPVINHTFRREFTTVVLVVGSASVGKTTMVTRLSKLFDAPIAVEYAREFEEARNVDDDELTAFDYQRLILSKFAQNEQALASDANHGIVFLDTDAMVTKTYVKRYLPPEEAARLDSTFDMVIRQERPDLVLVIPPVTEYVDDGFRAMQWASDRYKFHETLMDVLNESPYADRVVLLDDRTFAERDAHAIRVIGERTGFTPRN</sequence>
<dbReference type="SUPFAM" id="SSF52540">
    <property type="entry name" value="P-loop containing nucleoside triphosphate hydrolases"/>
    <property type="match status" value="1"/>
</dbReference>
<dbReference type="STRING" id="1437608.GCA_000771645_00714"/>
<dbReference type="PANTHER" id="PTHR37512">
    <property type="entry name" value="TRIFUNCTIONAL NAD BIOSYNTHESIS/REGULATOR PROTEIN NADR"/>
    <property type="match status" value="1"/>
</dbReference>
<dbReference type="Pfam" id="PF13521">
    <property type="entry name" value="AAA_28"/>
    <property type="match status" value="1"/>
</dbReference>
<dbReference type="GO" id="GO:0000309">
    <property type="term" value="F:nicotinamide-nucleotide adenylyltransferase activity"/>
    <property type="evidence" value="ECO:0007669"/>
    <property type="project" value="UniProtKB-EC"/>
</dbReference>
<dbReference type="GO" id="GO:0050262">
    <property type="term" value="F:ribosylnicotinamide kinase activity"/>
    <property type="evidence" value="ECO:0007669"/>
    <property type="project" value="UniProtKB-EC"/>
</dbReference>
<feature type="domain" description="NadR/Ttd14 AAA" evidence="1">
    <location>
        <begin position="216"/>
        <end position="374"/>
    </location>
</feature>
<keyword evidence="2" id="KW-0418">Kinase</keyword>
<dbReference type="eggNOG" id="COG1057">
    <property type="taxonomic scope" value="Bacteria"/>
</dbReference>
<reference evidence="2 3" key="1">
    <citation type="submission" date="2014-03" db="EMBL/GenBank/DDBJ databases">
        <title>Genomics of Bifidobacteria.</title>
        <authorList>
            <person name="Ventura M."/>
            <person name="Milani C."/>
            <person name="Lugli G.A."/>
        </authorList>
    </citation>
    <scope>NUCLEOTIDE SEQUENCE [LARGE SCALE GENOMIC DNA]</scope>
    <source>
        <strain evidence="2 3">DSM 23969</strain>
    </source>
</reference>
<dbReference type="Gene3D" id="3.40.50.300">
    <property type="entry name" value="P-loop containing nucleotide triphosphate hydrolases"/>
    <property type="match status" value="1"/>
</dbReference>
<dbReference type="PANTHER" id="PTHR37512:SF1">
    <property type="entry name" value="NADR_TTD14 AAA DOMAIN-CONTAINING PROTEIN"/>
    <property type="match status" value="1"/>
</dbReference>
<evidence type="ECO:0000259" key="1">
    <source>
        <dbReference type="Pfam" id="PF13521"/>
    </source>
</evidence>
<dbReference type="EC" id="2.7.1.22" evidence="2"/>
<dbReference type="EMBL" id="JGYN01000013">
    <property type="protein sequence ID" value="KFI50725.1"/>
    <property type="molecule type" value="Genomic_DNA"/>
</dbReference>
<dbReference type="eggNOG" id="COG3172">
    <property type="taxonomic scope" value="Bacteria"/>
</dbReference>